<accession>A0A6I8MBF2</accession>
<keyword evidence="4 9" id="KW-0436">Ligase</keyword>
<dbReference type="CDD" id="cd16443">
    <property type="entry name" value="LplA"/>
    <property type="match status" value="1"/>
</dbReference>
<dbReference type="PANTHER" id="PTHR12561">
    <property type="entry name" value="LIPOATE-PROTEIN LIGASE"/>
    <property type="match status" value="1"/>
</dbReference>
<evidence type="ECO:0000256" key="2">
    <source>
        <dbReference type="ARBA" id="ARBA00005124"/>
    </source>
</evidence>
<evidence type="ECO:0000256" key="5">
    <source>
        <dbReference type="ARBA" id="ARBA00022741"/>
    </source>
</evidence>
<keyword evidence="10" id="KW-1185">Reference proteome</keyword>
<dbReference type="InterPro" id="IPR045864">
    <property type="entry name" value="aa-tRNA-synth_II/BPL/LPL"/>
</dbReference>
<comment type="pathway">
    <text evidence="1">Protein modification; protein lipoylation via exogenous pathway; protein N(6)-(lipoyl)lysine from lipoate: step 2/2.</text>
</comment>
<evidence type="ECO:0000313" key="10">
    <source>
        <dbReference type="Proteomes" id="UP000419017"/>
    </source>
</evidence>
<evidence type="ECO:0000256" key="6">
    <source>
        <dbReference type="ARBA" id="ARBA00022840"/>
    </source>
</evidence>
<dbReference type="EMBL" id="CABWIB010000001">
    <property type="protein sequence ID" value="VWL85531.1"/>
    <property type="molecule type" value="Genomic_DNA"/>
</dbReference>
<dbReference type="SUPFAM" id="SSF55681">
    <property type="entry name" value="Class II aaRS and biotin synthetases"/>
    <property type="match status" value="1"/>
</dbReference>
<dbReference type="GO" id="GO:0009249">
    <property type="term" value="P:protein lipoylation"/>
    <property type="evidence" value="ECO:0007669"/>
    <property type="project" value="InterPro"/>
</dbReference>
<comment type="pathway">
    <text evidence="2">Protein modification; protein lipoylation via exogenous pathway; protein N(6)-(lipoyl)lysine from lipoate: step 1/2.</text>
</comment>
<dbReference type="GO" id="GO:0016979">
    <property type="term" value="F:lipoate-protein ligase activity"/>
    <property type="evidence" value="ECO:0007669"/>
    <property type="project" value="UniProtKB-EC"/>
</dbReference>
<organism evidence="9 10">
    <name type="scientific">Oceanivirga miroungae</name>
    <dbReference type="NCBI Taxonomy" id="1130046"/>
    <lineage>
        <taxon>Bacteria</taxon>
        <taxon>Fusobacteriati</taxon>
        <taxon>Fusobacteriota</taxon>
        <taxon>Fusobacteriia</taxon>
        <taxon>Fusobacteriales</taxon>
        <taxon>Leptotrichiaceae</taxon>
        <taxon>Oceanivirga</taxon>
    </lineage>
</organism>
<dbReference type="RefSeq" id="WP_156683519.1">
    <property type="nucleotide sequence ID" value="NZ_CABWIB010000001.1"/>
</dbReference>
<dbReference type="NCBIfam" id="TIGR00545">
    <property type="entry name" value="lipoyltrans"/>
    <property type="match status" value="1"/>
</dbReference>
<comment type="catalytic activity">
    <reaction evidence="7">
        <text>L-lysyl-[lipoyl-carrier protein] + (R)-lipoate + ATP = N(6)-[(R)-lipoyl]-L-lysyl-[lipoyl-carrier protein] + AMP + diphosphate + H(+)</text>
        <dbReference type="Rhea" id="RHEA:49288"/>
        <dbReference type="Rhea" id="RHEA-COMP:10500"/>
        <dbReference type="Rhea" id="RHEA-COMP:10502"/>
        <dbReference type="ChEBI" id="CHEBI:15378"/>
        <dbReference type="ChEBI" id="CHEBI:29969"/>
        <dbReference type="ChEBI" id="CHEBI:30616"/>
        <dbReference type="ChEBI" id="CHEBI:33019"/>
        <dbReference type="ChEBI" id="CHEBI:83088"/>
        <dbReference type="ChEBI" id="CHEBI:83099"/>
        <dbReference type="ChEBI" id="CHEBI:456215"/>
        <dbReference type="EC" id="6.3.1.20"/>
    </reaction>
</comment>
<dbReference type="InterPro" id="IPR019491">
    <property type="entry name" value="Lipoate_protein_ligase_C"/>
</dbReference>
<dbReference type="AlphaFoldDB" id="A0A6I8MBF2"/>
<dbReference type="PANTHER" id="PTHR12561:SF3">
    <property type="entry name" value="LIPOYLTRANSFERASE 1, MITOCHONDRIAL"/>
    <property type="match status" value="1"/>
</dbReference>
<evidence type="ECO:0000259" key="8">
    <source>
        <dbReference type="PROSITE" id="PS51733"/>
    </source>
</evidence>
<evidence type="ECO:0000256" key="1">
    <source>
        <dbReference type="ARBA" id="ARBA00005085"/>
    </source>
</evidence>
<dbReference type="UniPathway" id="UPA00537">
    <property type="reaction ID" value="UER00594"/>
</dbReference>
<protein>
    <recommendedName>
        <fullName evidence="3">lipoate--protein ligase</fullName>
        <ecNumber evidence="3">6.3.1.20</ecNumber>
    </recommendedName>
</protein>
<sequence>MVYITNISNDPAYNIALEEYAFKKLKQFDSIFILWINSPTIVVGRHQNTIEEINTEYVRKHGIKVVRRISGGGAVYHDLNNLNYTIISNEKEEKAFDFKAFSYPVINTLANLGVKADFTGRNDLEINGKKICGNAQAYINGRIMHHGCLLFDVDLSVLSNALKVSKDKIESKGVKSVRARVTNILSELPKRISVLEFKSLILKYMKDEYKDMTEYVLTDEDKKEIEKIKTEKFANWDWTYGKSPDYNIERKNKFASGKVDVYMDIHESVIKSIKIYGDFFGIEDVSKIEELLTGTKYNHEDILEKLKTIDINRYFMGMTHENIAKAIID</sequence>
<dbReference type="PROSITE" id="PS51733">
    <property type="entry name" value="BPL_LPL_CATALYTIC"/>
    <property type="match status" value="1"/>
</dbReference>
<dbReference type="GO" id="GO:0005737">
    <property type="term" value="C:cytoplasm"/>
    <property type="evidence" value="ECO:0007669"/>
    <property type="project" value="TreeGrafter"/>
</dbReference>
<dbReference type="InterPro" id="IPR004562">
    <property type="entry name" value="LipoylTrfase_LipoateP_Ligase"/>
</dbReference>
<keyword evidence="5" id="KW-0547">Nucleotide-binding</keyword>
<dbReference type="Pfam" id="PF10437">
    <property type="entry name" value="Lip_prot_lig_C"/>
    <property type="match status" value="1"/>
</dbReference>
<dbReference type="Proteomes" id="UP000419017">
    <property type="component" value="Unassembled WGS sequence"/>
</dbReference>
<proteinExistence type="predicted"/>
<dbReference type="GO" id="GO:0017118">
    <property type="term" value="F:lipoyltransferase activity"/>
    <property type="evidence" value="ECO:0007669"/>
    <property type="project" value="TreeGrafter"/>
</dbReference>
<feature type="domain" description="BPL/LPL catalytic" evidence="8">
    <location>
        <begin position="26"/>
        <end position="213"/>
    </location>
</feature>
<gene>
    <name evidence="9" type="ORF">OMES3154_00817</name>
</gene>
<evidence type="ECO:0000313" key="9">
    <source>
        <dbReference type="EMBL" id="VWL85531.1"/>
    </source>
</evidence>
<dbReference type="GO" id="GO:0005524">
    <property type="term" value="F:ATP binding"/>
    <property type="evidence" value="ECO:0007669"/>
    <property type="project" value="UniProtKB-KW"/>
</dbReference>
<evidence type="ECO:0000256" key="7">
    <source>
        <dbReference type="ARBA" id="ARBA00048037"/>
    </source>
</evidence>
<dbReference type="EC" id="6.3.1.20" evidence="3"/>
<name>A0A6I8MBF2_9FUSO</name>
<dbReference type="Gene3D" id="3.30.390.50">
    <property type="entry name" value="CO dehydrogenase flavoprotein, C-terminal domain"/>
    <property type="match status" value="1"/>
</dbReference>
<reference evidence="9 10" key="1">
    <citation type="submission" date="2019-10" db="EMBL/GenBank/DDBJ databases">
        <authorList>
            <person name="Blom J."/>
        </authorList>
    </citation>
    <scope>NUCLEOTIDE SEQUENCE [LARGE SCALE GENOMIC DNA]</scope>
    <source>
        <strain evidence="9 10">ES3154-GLU</strain>
    </source>
</reference>
<dbReference type="Pfam" id="PF21948">
    <property type="entry name" value="LplA-B_cat"/>
    <property type="match status" value="1"/>
</dbReference>
<dbReference type="SUPFAM" id="SSF82649">
    <property type="entry name" value="SufE/NifU"/>
    <property type="match status" value="1"/>
</dbReference>
<evidence type="ECO:0000256" key="3">
    <source>
        <dbReference type="ARBA" id="ARBA00012367"/>
    </source>
</evidence>
<dbReference type="Gene3D" id="3.30.930.10">
    <property type="entry name" value="Bira Bifunctional Protein, Domain 2"/>
    <property type="match status" value="1"/>
</dbReference>
<dbReference type="FunFam" id="3.30.930.10:FF:000072">
    <property type="entry name" value="Lipoate--protein ligase"/>
    <property type="match status" value="1"/>
</dbReference>
<dbReference type="InterPro" id="IPR004143">
    <property type="entry name" value="BPL_LPL_catalytic"/>
</dbReference>
<evidence type="ECO:0000256" key="4">
    <source>
        <dbReference type="ARBA" id="ARBA00022598"/>
    </source>
</evidence>
<keyword evidence="6" id="KW-0067">ATP-binding</keyword>